<name>A0A1Y0E8R4_9RHOB</name>
<organism evidence="1 2">
    <name type="scientific">Yoonia vestfoldensis</name>
    <dbReference type="NCBI Taxonomy" id="245188"/>
    <lineage>
        <taxon>Bacteria</taxon>
        <taxon>Pseudomonadati</taxon>
        <taxon>Pseudomonadota</taxon>
        <taxon>Alphaproteobacteria</taxon>
        <taxon>Rhodobacterales</taxon>
        <taxon>Paracoccaceae</taxon>
        <taxon>Yoonia</taxon>
    </lineage>
</organism>
<protein>
    <submittedName>
        <fullName evidence="1">Uncharacterized protein</fullName>
    </submittedName>
</protein>
<gene>
    <name evidence="1" type="ORF">LOKVESSMR4R_00560</name>
</gene>
<reference evidence="1 2" key="1">
    <citation type="submission" date="2017-05" db="EMBL/GenBank/DDBJ databases">
        <title>Genome Sequence of Loktanella vestfoldensis Strain SMR4r Isolated from a Culture of the Diatom Skeletonema marinoi.</title>
        <authorList>
            <person name="Topel M."/>
            <person name="Pinder M.I.M."/>
            <person name="Johansson O.N."/>
            <person name="Kourtchenko O."/>
            <person name="Godhe A."/>
            <person name="Clarke A.K."/>
        </authorList>
    </citation>
    <scope>NUCLEOTIDE SEQUENCE [LARGE SCALE GENOMIC DNA]</scope>
    <source>
        <strain evidence="1 2">SMR4r</strain>
    </source>
</reference>
<dbReference type="AlphaFoldDB" id="A0A1Y0E8R4"/>
<sequence length="51" mass="5305">MKAFIFAVIFAGVIAFGAASVLQGSFQQPSYSAYATEGARVDAPGTNLVTY</sequence>
<dbReference type="RefSeq" id="WP_204248709.1">
    <property type="nucleotide sequence ID" value="NZ_CP021431.1"/>
</dbReference>
<accession>A0A1Y0E8R4</accession>
<keyword evidence="2" id="KW-1185">Reference proteome</keyword>
<dbReference type="EMBL" id="CP021431">
    <property type="protein sequence ID" value="ART99897.1"/>
    <property type="molecule type" value="Genomic_DNA"/>
</dbReference>
<evidence type="ECO:0000313" key="2">
    <source>
        <dbReference type="Proteomes" id="UP000195273"/>
    </source>
</evidence>
<evidence type="ECO:0000313" key="1">
    <source>
        <dbReference type="EMBL" id="ART99897.1"/>
    </source>
</evidence>
<proteinExistence type="predicted"/>
<dbReference type="KEGG" id="lvs:LOKVESSMR4R_00560"/>
<dbReference type="Proteomes" id="UP000195273">
    <property type="component" value="Chromosome"/>
</dbReference>